<keyword evidence="1" id="KW-0677">Repeat</keyword>
<dbReference type="PANTHER" id="PTHR45831:SF2">
    <property type="entry name" value="LD24721P"/>
    <property type="match status" value="1"/>
</dbReference>
<dbReference type="EMBL" id="CP111024">
    <property type="protein sequence ID" value="WAR23328.1"/>
    <property type="molecule type" value="Genomic_DNA"/>
</dbReference>
<feature type="compositionally biased region" description="Low complexity" evidence="5">
    <location>
        <begin position="271"/>
        <end position="280"/>
    </location>
</feature>
<dbReference type="InterPro" id="IPR019734">
    <property type="entry name" value="TPR_rpt"/>
</dbReference>
<dbReference type="Gene3D" id="1.20.5.420">
    <property type="entry name" value="Immunoglobulin FC, subunit C"/>
    <property type="match status" value="1"/>
</dbReference>
<dbReference type="Pfam" id="PF00515">
    <property type="entry name" value="TPR_1"/>
    <property type="match status" value="1"/>
</dbReference>
<feature type="compositionally biased region" description="Basic and acidic residues" evidence="5">
    <location>
        <begin position="239"/>
        <end position="268"/>
    </location>
</feature>
<feature type="region of interest" description="Disordered" evidence="5">
    <location>
        <begin position="225"/>
        <end position="323"/>
    </location>
</feature>
<evidence type="ECO:0000256" key="3">
    <source>
        <dbReference type="PROSITE-ProRule" id="PRU00339"/>
    </source>
</evidence>
<name>A0ABY7FM87_MYAAR</name>
<protein>
    <submittedName>
        <fullName evidence="6">SGTB-like protein</fullName>
    </submittedName>
</protein>
<keyword evidence="2 3" id="KW-0802">TPR repeat</keyword>
<dbReference type="SMART" id="SM00028">
    <property type="entry name" value="TPR"/>
    <property type="match status" value="3"/>
</dbReference>
<proteinExistence type="predicted"/>
<feature type="compositionally biased region" description="Low complexity" evidence="5">
    <location>
        <begin position="300"/>
        <end position="309"/>
    </location>
</feature>
<evidence type="ECO:0000256" key="2">
    <source>
        <dbReference type="ARBA" id="ARBA00022803"/>
    </source>
</evidence>
<dbReference type="Proteomes" id="UP001164746">
    <property type="component" value="Chromosome 13"/>
</dbReference>
<feature type="repeat" description="TPR" evidence="3">
    <location>
        <begin position="192"/>
        <end position="225"/>
    </location>
</feature>
<keyword evidence="4" id="KW-0175">Coiled coil</keyword>
<reference evidence="6" key="1">
    <citation type="submission" date="2022-11" db="EMBL/GenBank/DDBJ databases">
        <title>Centuries of genome instability and evolution in soft-shell clam transmissible cancer (bioRxiv).</title>
        <authorList>
            <person name="Hart S.F.M."/>
            <person name="Yonemitsu M.A."/>
            <person name="Giersch R.M."/>
            <person name="Beal B.F."/>
            <person name="Arriagada G."/>
            <person name="Davis B.W."/>
            <person name="Ostrander E.A."/>
            <person name="Goff S.P."/>
            <person name="Metzger M.J."/>
        </authorList>
    </citation>
    <scope>NUCLEOTIDE SEQUENCE</scope>
    <source>
        <strain evidence="6">MELC-2E11</strain>
        <tissue evidence="6">Siphon/mantle</tissue>
    </source>
</reference>
<keyword evidence="7" id="KW-1185">Reference proteome</keyword>
<organism evidence="6 7">
    <name type="scientific">Mya arenaria</name>
    <name type="common">Soft-shell clam</name>
    <dbReference type="NCBI Taxonomy" id="6604"/>
    <lineage>
        <taxon>Eukaryota</taxon>
        <taxon>Metazoa</taxon>
        <taxon>Spiralia</taxon>
        <taxon>Lophotrochozoa</taxon>
        <taxon>Mollusca</taxon>
        <taxon>Bivalvia</taxon>
        <taxon>Autobranchia</taxon>
        <taxon>Heteroconchia</taxon>
        <taxon>Euheterodonta</taxon>
        <taxon>Imparidentia</taxon>
        <taxon>Neoheterodontei</taxon>
        <taxon>Myida</taxon>
        <taxon>Myoidea</taxon>
        <taxon>Myidae</taxon>
        <taxon>Mya</taxon>
    </lineage>
</organism>
<feature type="coiled-coil region" evidence="4">
    <location>
        <begin position="65"/>
        <end position="99"/>
    </location>
</feature>
<dbReference type="SUPFAM" id="SSF48452">
    <property type="entry name" value="TPR-like"/>
    <property type="match status" value="1"/>
</dbReference>
<evidence type="ECO:0000256" key="4">
    <source>
        <dbReference type="SAM" id="Coils"/>
    </source>
</evidence>
<dbReference type="Pfam" id="PF13414">
    <property type="entry name" value="TPR_11"/>
    <property type="match status" value="1"/>
</dbReference>
<feature type="repeat" description="TPR" evidence="3">
    <location>
        <begin position="124"/>
        <end position="157"/>
    </location>
</feature>
<gene>
    <name evidence="6" type="ORF">MAR_036997</name>
</gene>
<evidence type="ECO:0000256" key="5">
    <source>
        <dbReference type="SAM" id="MobiDB-lite"/>
    </source>
</evidence>
<evidence type="ECO:0000313" key="7">
    <source>
        <dbReference type="Proteomes" id="UP001164746"/>
    </source>
</evidence>
<feature type="non-terminal residue" evidence="6">
    <location>
        <position position="1"/>
    </location>
</feature>
<sequence>MGSVIRIIGVKQPHFGVLTDLVVHLETLEFILLHVSQRTHDKHQVTVSTIMADVKKLVFSIIRFLQDQRTSNTLEEEQAESLEAKYQVQKNLLDLFNAQLSIETDAEFSELSLHEASPEEKEQAEVLKNQGNDFMKAEQFSDAIECYSQALKLDNKNSVYYCNRAAAYSKICKHKQAIEDCQKALMIDPLYSKAYGRMGIAYTALDDHESAYECYRKALELDPERVQHGTGRRNAGYRELAEQPRHDADGTTNDDKSGHAEYDGKHDAGGQQLAQQMQSQNPELVNQLREQMGRPPNPPGNDQDPNNDQQPPPPAVPADVCDGVDMAEGSTSLQTESGSSHPDVDGTGFLCSRCAEEGRADSAEVQCTSCVKNYCQSCSQAHS</sequence>
<dbReference type="InterPro" id="IPR047150">
    <property type="entry name" value="SGT"/>
</dbReference>
<evidence type="ECO:0000313" key="6">
    <source>
        <dbReference type="EMBL" id="WAR23328.1"/>
    </source>
</evidence>
<dbReference type="PROSITE" id="PS50005">
    <property type="entry name" value="TPR"/>
    <property type="match status" value="2"/>
</dbReference>
<dbReference type="Gene3D" id="1.25.40.10">
    <property type="entry name" value="Tetratricopeptide repeat domain"/>
    <property type="match status" value="1"/>
</dbReference>
<dbReference type="PROSITE" id="PS50293">
    <property type="entry name" value="TPR_REGION"/>
    <property type="match status" value="1"/>
</dbReference>
<evidence type="ECO:0000256" key="1">
    <source>
        <dbReference type="ARBA" id="ARBA00022737"/>
    </source>
</evidence>
<dbReference type="PANTHER" id="PTHR45831">
    <property type="entry name" value="LD24721P"/>
    <property type="match status" value="1"/>
</dbReference>
<dbReference type="InterPro" id="IPR011990">
    <property type="entry name" value="TPR-like_helical_dom_sf"/>
</dbReference>
<accession>A0ABY7FM87</accession>